<reference evidence="1 2" key="1">
    <citation type="submission" date="2007-07" db="EMBL/GenBank/DDBJ databases">
        <title>Annotation of Clostridium perfringens B str. ATCC 3626.</title>
        <authorList>
            <person name="Paulsen I."/>
            <person name="Sebastian Y."/>
        </authorList>
    </citation>
    <scope>NUCLEOTIDE SEQUENCE [LARGE SCALE GENOMIC DNA]</scope>
    <source>
        <strain evidence="2">B str. ATCC 3626</strain>
    </source>
</reference>
<evidence type="ECO:0000313" key="1">
    <source>
        <dbReference type="EMBL" id="EDT23149.1"/>
    </source>
</evidence>
<dbReference type="Proteomes" id="UP000004342">
    <property type="component" value="Unassembled WGS sequence"/>
</dbReference>
<organism evidence="1 2">
    <name type="scientific">Clostridium perfringens B str. ATCC 3626</name>
    <dbReference type="NCBI Taxonomy" id="451754"/>
    <lineage>
        <taxon>Bacteria</taxon>
        <taxon>Bacillati</taxon>
        <taxon>Bacillota</taxon>
        <taxon>Clostridia</taxon>
        <taxon>Eubacteriales</taxon>
        <taxon>Clostridiaceae</taxon>
        <taxon>Clostridium</taxon>
    </lineage>
</organism>
<sequence>MSIIEELNEHEKRQLEIMDYYNSGYTYEEIAKFMFMSVNTVKTIVNTWIKNLPTTSQDFVRLKHKVEKNAKKETLKAVNYEATREMGDKAFVLKNRSVYRTRENGDIILKKENELDCKVTWDTPKRLNNDSREEKREEFKPKVSIGIGQVVSSYYSKEMSNTRILSNAERRIIHNSNYLN</sequence>
<protein>
    <recommendedName>
        <fullName evidence="3">Transcriptional regulator</fullName>
    </recommendedName>
</protein>
<proteinExistence type="predicted"/>
<dbReference type="Gene3D" id="1.10.10.10">
    <property type="entry name" value="Winged helix-like DNA-binding domain superfamily/Winged helix DNA-binding domain"/>
    <property type="match status" value="1"/>
</dbReference>
<gene>
    <name evidence="1" type="ORF">AC1_A0289</name>
</gene>
<evidence type="ECO:0000313" key="2">
    <source>
        <dbReference type="Proteomes" id="UP000004342"/>
    </source>
</evidence>
<dbReference type="EMBL" id="ABDV01000021">
    <property type="protein sequence ID" value="EDT23149.1"/>
    <property type="molecule type" value="Genomic_DNA"/>
</dbReference>
<comment type="caution">
    <text evidence="1">The sequence shown here is derived from an EMBL/GenBank/DDBJ whole genome shotgun (WGS) entry which is preliminary data.</text>
</comment>
<dbReference type="InterPro" id="IPR036388">
    <property type="entry name" value="WH-like_DNA-bd_sf"/>
</dbReference>
<evidence type="ECO:0008006" key="3">
    <source>
        <dbReference type="Google" id="ProtNLM"/>
    </source>
</evidence>
<dbReference type="GO" id="GO:0006355">
    <property type="term" value="P:regulation of DNA-templated transcription"/>
    <property type="evidence" value="ECO:0007669"/>
    <property type="project" value="InterPro"/>
</dbReference>
<dbReference type="RefSeq" id="WP_003458921.1">
    <property type="nucleotide sequence ID" value="NZ_ABDV01000021.1"/>
</dbReference>
<dbReference type="GO" id="GO:0003677">
    <property type="term" value="F:DNA binding"/>
    <property type="evidence" value="ECO:0007669"/>
    <property type="project" value="InterPro"/>
</dbReference>
<accession>A0AAV3BQQ0</accession>
<name>A0AAV3BQQ0_CLOPF</name>
<dbReference type="AlphaFoldDB" id="A0AAV3BQQ0"/>
<dbReference type="SUPFAM" id="SSF46894">
    <property type="entry name" value="C-terminal effector domain of the bipartite response regulators"/>
    <property type="match status" value="1"/>
</dbReference>
<dbReference type="InterPro" id="IPR016032">
    <property type="entry name" value="Sig_transdc_resp-reg_C-effctor"/>
</dbReference>